<protein>
    <submittedName>
        <fullName evidence="1">Uncharacterized protein</fullName>
    </submittedName>
</protein>
<sequence length="100" mass="11708">MKVIWYVTFQPMPEKYDTIIAAIETQTTGTTMKFVKSRLFDAELKCTDNQAEKYRGDSSAFYINANSQNNQCYRCNGDHLYLKSPKKNVDRGRSYFRLEN</sequence>
<gene>
    <name evidence="1" type="ORF">WA026_015943</name>
</gene>
<evidence type="ECO:0000313" key="1">
    <source>
        <dbReference type="EMBL" id="KAK9876907.1"/>
    </source>
</evidence>
<dbReference type="Proteomes" id="UP001431783">
    <property type="component" value="Unassembled WGS sequence"/>
</dbReference>
<reference evidence="1 2" key="1">
    <citation type="submission" date="2023-03" db="EMBL/GenBank/DDBJ databases">
        <title>Genome insight into feeding habits of ladybird beetles.</title>
        <authorList>
            <person name="Li H.-S."/>
            <person name="Huang Y.-H."/>
            <person name="Pang H."/>
        </authorList>
    </citation>
    <scope>NUCLEOTIDE SEQUENCE [LARGE SCALE GENOMIC DNA]</scope>
    <source>
        <strain evidence="1">SYSU_2023b</strain>
        <tissue evidence="1">Whole body</tissue>
    </source>
</reference>
<accession>A0AAW1U8E7</accession>
<name>A0AAW1U8E7_9CUCU</name>
<dbReference type="AlphaFoldDB" id="A0AAW1U8E7"/>
<keyword evidence="2" id="KW-1185">Reference proteome</keyword>
<dbReference type="EMBL" id="JARQZJ010000039">
    <property type="protein sequence ID" value="KAK9876907.1"/>
    <property type="molecule type" value="Genomic_DNA"/>
</dbReference>
<organism evidence="1 2">
    <name type="scientific">Henosepilachna vigintioctopunctata</name>
    <dbReference type="NCBI Taxonomy" id="420089"/>
    <lineage>
        <taxon>Eukaryota</taxon>
        <taxon>Metazoa</taxon>
        <taxon>Ecdysozoa</taxon>
        <taxon>Arthropoda</taxon>
        <taxon>Hexapoda</taxon>
        <taxon>Insecta</taxon>
        <taxon>Pterygota</taxon>
        <taxon>Neoptera</taxon>
        <taxon>Endopterygota</taxon>
        <taxon>Coleoptera</taxon>
        <taxon>Polyphaga</taxon>
        <taxon>Cucujiformia</taxon>
        <taxon>Coccinelloidea</taxon>
        <taxon>Coccinellidae</taxon>
        <taxon>Epilachninae</taxon>
        <taxon>Epilachnini</taxon>
        <taxon>Henosepilachna</taxon>
    </lineage>
</organism>
<comment type="caution">
    <text evidence="1">The sequence shown here is derived from an EMBL/GenBank/DDBJ whole genome shotgun (WGS) entry which is preliminary data.</text>
</comment>
<proteinExistence type="predicted"/>
<evidence type="ECO:0000313" key="2">
    <source>
        <dbReference type="Proteomes" id="UP001431783"/>
    </source>
</evidence>